<dbReference type="OrthoDB" id="225731at2"/>
<dbReference type="Proteomes" id="UP000315017">
    <property type="component" value="Chromosome"/>
</dbReference>
<evidence type="ECO:0000256" key="3">
    <source>
        <dbReference type="PROSITE-ProRule" id="PRU00339"/>
    </source>
</evidence>
<dbReference type="InterPro" id="IPR011990">
    <property type="entry name" value="TPR-like_helical_dom_sf"/>
</dbReference>
<evidence type="ECO:0000313" key="7">
    <source>
        <dbReference type="Proteomes" id="UP000315017"/>
    </source>
</evidence>
<dbReference type="Pfam" id="PF13424">
    <property type="entry name" value="TPR_12"/>
    <property type="match status" value="1"/>
</dbReference>
<dbReference type="Pfam" id="PF12770">
    <property type="entry name" value="CHAT"/>
    <property type="match status" value="1"/>
</dbReference>
<feature type="chain" id="PRO_5022112835" evidence="4">
    <location>
        <begin position="28"/>
        <end position="1078"/>
    </location>
</feature>
<feature type="repeat" description="TPR" evidence="3">
    <location>
        <begin position="318"/>
        <end position="351"/>
    </location>
</feature>
<dbReference type="InterPro" id="IPR019734">
    <property type="entry name" value="TPR_rpt"/>
</dbReference>
<evidence type="ECO:0000313" key="6">
    <source>
        <dbReference type="EMBL" id="QDU25104.1"/>
    </source>
</evidence>
<dbReference type="PROSITE" id="PS50005">
    <property type="entry name" value="TPR"/>
    <property type="match status" value="2"/>
</dbReference>
<keyword evidence="4" id="KW-0732">Signal</keyword>
<feature type="domain" description="CHAT" evidence="5">
    <location>
        <begin position="763"/>
        <end position="1076"/>
    </location>
</feature>
<evidence type="ECO:0000256" key="1">
    <source>
        <dbReference type="ARBA" id="ARBA00022737"/>
    </source>
</evidence>
<dbReference type="AlphaFoldDB" id="A0A517Y4E1"/>
<evidence type="ECO:0000256" key="4">
    <source>
        <dbReference type="SAM" id="SignalP"/>
    </source>
</evidence>
<feature type="repeat" description="TPR" evidence="3">
    <location>
        <begin position="70"/>
        <end position="103"/>
    </location>
</feature>
<dbReference type="PANTHER" id="PTHR45641">
    <property type="entry name" value="TETRATRICOPEPTIDE REPEAT PROTEIN (AFU_ORTHOLOGUE AFUA_6G03870)"/>
    <property type="match status" value="1"/>
</dbReference>
<dbReference type="RefSeq" id="WP_145083464.1">
    <property type="nucleotide sequence ID" value="NZ_CP036274.1"/>
</dbReference>
<evidence type="ECO:0000256" key="2">
    <source>
        <dbReference type="ARBA" id="ARBA00022803"/>
    </source>
</evidence>
<keyword evidence="7" id="KW-1185">Reference proteome</keyword>
<dbReference type="Pfam" id="PF13374">
    <property type="entry name" value="TPR_10"/>
    <property type="match status" value="2"/>
</dbReference>
<dbReference type="Gene3D" id="1.25.40.10">
    <property type="entry name" value="Tetratricopeptide repeat domain"/>
    <property type="match status" value="4"/>
</dbReference>
<keyword evidence="1" id="KW-0677">Repeat</keyword>
<protein>
    <submittedName>
        <fullName evidence="6">CHAT domain protein</fullName>
    </submittedName>
</protein>
<dbReference type="PANTHER" id="PTHR45641:SF19">
    <property type="entry name" value="NEPHROCYSTIN-3"/>
    <property type="match status" value="1"/>
</dbReference>
<organism evidence="6 7">
    <name type="scientific">Anatilimnocola aggregata</name>
    <dbReference type="NCBI Taxonomy" id="2528021"/>
    <lineage>
        <taxon>Bacteria</taxon>
        <taxon>Pseudomonadati</taxon>
        <taxon>Planctomycetota</taxon>
        <taxon>Planctomycetia</taxon>
        <taxon>Pirellulales</taxon>
        <taxon>Pirellulaceae</taxon>
        <taxon>Anatilimnocola</taxon>
    </lineage>
</organism>
<dbReference type="SMART" id="SM00028">
    <property type="entry name" value="TPR"/>
    <property type="match status" value="10"/>
</dbReference>
<dbReference type="InterPro" id="IPR024983">
    <property type="entry name" value="CHAT_dom"/>
</dbReference>
<dbReference type="SUPFAM" id="SSF48452">
    <property type="entry name" value="TPR-like"/>
    <property type="match status" value="4"/>
</dbReference>
<keyword evidence="2 3" id="KW-0802">TPR repeat</keyword>
<dbReference type="KEGG" id="aagg:ETAA8_01650"/>
<dbReference type="EMBL" id="CP036274">
    <property type="protein sequence ID" value="QDU25104.1"/>
    <property type="molecule type" value="Genomic_DNA"/>
</dbReference>
<name>A0A517Y4E1_9BACT</name>
<proteinExistence type="predicted"/>
<reference evidence="6 7" key="1">
    <citation type="submission" date="2019-02" db="EMBL/GenBank/DDBJ databases">
        <title>Deep-cultivation of Planctomycetes and their phenomic and genomic characterization uncovers novel biology.</title>
        <authorList>
            <person name="Wiegand S."/>
            <person name="Jogler M."/>
            <person name="Boedeker C."/>
            <person name="Pinto D."/>
            <person name="Vollmers J."/>
            <person name="Rivas-Marin E."/>
            <person name="Kohn T."/>
            <person name="Peeters S.H."/>
            <person name="Heuer A."/>
            <person name="Rast P."/>
            <person name="Oberbeckmann S."/>
            <person name="Bunk B."/>
            <person name="Jeske O."/>
            <person name="Meyerdierks A."/>
            <person name="Storesund J.E."/>
            <person name="Kallscheuer N."/>
            <person name="Luecker S."/>
            <person name="Lage O.M."/>
            <person name="Pohl T."/>
            <person name="Merkel B.J."/>
            <person name="Hornburger P."/>
            <person name="Mueller R.-W."/>
            <person name="Bruemmer F."/>
            <person name="Labrenz M."/>
            <person name="Spormann A.M."/>
            <person name="Op den Camp H."/>
            <person name="Overmann J."/>
            <person name="Amann R."/>
            <person name="Jetten M.S.M."/>
            <person name="Mascher T."/>
            <person name="Medema M.H."/>
            <person name="Devos D.P."/>
            <person name="Kaster A.-K."/>
            <person name="Ovreas L."/>
            <person name="Rohde M."/>
            <person name="Galperin M.Y."/>
            <person name="Jogler C."/>
        </authorList>
    </citation>
    <scope>NUCLEOTIDE SEQUENCE [LARGE SCALE GENOMIC DNA]</scope>
    <source>
        <strain evidence="6 7">ETA_A8</strain>
    </source>
</reference>
<dbReference type="Pfam" id="PF13432">
    <property type="entry name" value="TPR_16"/>
    <property type="match status" value="1"/>
</dbReference>
<evidence type="ECO:0000259" key="5">
    <source>
        <dbReference type="Pfam" id="PF12770"/>
    </source>
</evidence>
<gene>
    <name evidence="6" type="ORF">ETAA8_01650</name>
</gene>
<sequence precursor="true">MSYCRPFLLMLSLVVLADLLHASPAVAQTSDAIIDQFWEQYRAGQFDKAEQAALQLRRLHEQNNRPAGVGVARFLLGRAAESQERYDDAEQHYRAALKILPDADSAPLTTEVQHVLALLLKNQNQFAEAEQFYRSVVTRLTAKEGANSPKLIAPLTELADSHMQQLQFAESEPLLIRARNIAEKQTPPLDYQLAAIVRTFGLLRGRQHRLSEAESLLRDALHRFEQLQNANGIAVLNEDLALLLIRQARYRSAEDYAQRALQLRLQQFGAENSSVANVQNTLGRVYAKQGRLREAEALLQRALGTRLRTLGPGHAKVATSLVDLADVYAAQARFANAAQLLHRALAIDEKVWGSDHRNLLTTLASLGYVVLQLGQHDEAVKLAQQSLQILGSDSSAAGPGHAALAQISLNRKDYAAAEREYLRAIELNEKFIAETGNPFHRISAPALRGLARVYQATARHELADAKFNEAIAALELDGGSSGELCAAYWERGRSNWALGKHPSAAADFTKAMQLAEQQRSQFSGSDSDRSQSFANSTVVFEDMVRLQAEIGDVNAALNAIERGRNQSLLDQLAMQGIDLLDTLPAPQRADFEQRLATVQTRVATAEQQLQDVLSVSTLAIDERRRRSIPLHRELTSARSEYVSLGAAIRNASPAYRLAVSERHEPVVLSKLQEYVASQKGLLLRYIVGDGTSFVLIVPAQGTPRLIELTVDSHQARTLEIEAGKLDERKLAIALQNDQKTGILQLLRQSEYVANERPTTDKLFALWQILIPPTERALLMQGDVQRLLIVPDGDLTMLPWEALVVEAGQVPQYLLDVGPPILYCPSATILCNLARRAATPHSAGQLNVLTVGDPVYGAVAEDRGRGGSTSKQRGVVGQLSRLPYSGLESGWVEQIMTKAGMKVSKLTGSAASEAEIRQRLSGQHFIHFACHGLVDPSYGNLFGALAVTAGNSRAVNESEDGFLTLAEIYKLDLRSAELTILSACDTNAGPTQSGEGVWSLSRGFLVAGSRRVVASNWVVDDQAGATLISYYSRNLTKEGKLSATPDYAQALHSAKRSIRKEEKWRNPFYWSSLVLVGPN</sequence>
<feature type="signal peptide" evidence="4">
    <location>
        <begin position="1"/>
        <end position="27"/>
    </location>
</feature>
<accession>A0A517Y4E1</accession>